<evidence type="ECO:0000256" key="6">
    <source>
        <dbReference type="ARBA" id="ARBA00022989"/>
    </source>
</evidence>
<keyword evidence="2" id="KW-1003">Cell membrane</keyword>
<feature type="transmembrane region" description="Helical" evidence="8">
    <location>
        <begin position="172"/>
        <end position="191"/>
    </location>
</feature>
<dbReference type="Proteomes" id="UP000320811">
    <property type="component" value="Unassembled WGS sequence"/>
</dbReference>
<dbReference type="EMBL" id="VIWO01000003">
    <property type="protein sequence ID" value="TWF41442.1"/>
    <property type="molecule type" value="Genomic_DNA"/>
</dbReference>
<name>A0A561PTJ2_9BACT</name>
<feature type="transmembrane region" description="Helical" evidence="8">
    <location>
        <begin position="106"/>
        <end position="131"/>
    </location>
</feature>
<feature type="transmembrane region" description="Helical" evidence="8">
    <location>
        <begin position="39"/>
        <end position="55"/>
    </location>
</feature>
<dbReference type="GO" id="GO:0005886">
    <property type="term" value="C:plasma membrane"/>
    <property type="evidence" value="ECO:0007669"/>
    <property type="project" value="UniProtKB-SubCell"/>
</dbReference>
<evidence type="ECO:0000256" key="7">
    <source>
        <dbReference type="ARBA" id="ARBA00023136"/>
    </source>
</evidence>
<evidence type="ECO:0000313" key="9">
    <source>
        <dbReference type="EMBL" id="TWF41442.1"/>
    </source>
</evidence>
<dbReference type="InterPro" id="IPR026392">
    <property type="entry name" value="Exo/Archaeosortase_dom"/>
</dbReference>
<feature type="transmembrane region" description="Helical" evidence="8">
    <location>
        <begin position="237"/>
        <end position="258"/>
    </location>
</feature>
<protein>
    <submittedName>
        <fullName evidence="9">Exosortase N</fullName>
    </submittedName>
</protein>
<comment type="caution">
    <text evidence="9">The sequence shown here is derived from an EMBL/GenBank/DDBJ whole genome shotgun (WGS) entry which is preliminary data.</text>
</comment>
<dbReference type="OrthoDB" id="783041at2"/>
<evidence type="ECO:0000256" key="2">
    <source>
        <dbReference type="ARBA" id="ARBA00022475"/>
    </source>
</evidence>
<organism evidence="9 10">
    <name type="scientific">Chitinophaga polysaccharea</name>
    <dbReference type="NCBI Taxonomy" id="1293035"/>
    <lineage>
        <taxon>Bacteria</taxon>
        <taxon>Pseudomonadati</taxon>
        <taxon>Bacteroidota</taxon>
        <taxon>Chitinophagia</taxon>
        <taxon>Chitinophagales</taxon>
        <taxon>Chitinophagaceae</taxon>
        <taxon>Chitinophaga</taxon>
    </lineage>
</organism>
<feature type="transmembrane region" description="Helical" evidence="8">
    <location>
        <begin position="12"/>
        <end position="33"/>
    </location>
</feature>
<gene>
    <name evidence="9" type="ORF">FHW36_103246</name>
</gene>
<keyword evidence="3" id="KW-0645">Protease</keyword>
<evidence type="ECO:0000256" key="1">
    <source>
        <dbReference type="ARBA" id="ARBA00004651"/>
    </source>
</evidence>
<dbReference type="NCBIfam" id="TIGR04178">
    <property type="entry name" value="exo_archaeo"/>
    <property type="match status" value="1"/>
</dbReference>
<comment type="subcellular location">
    <subcellularLocation>
        <location evidence="1">Cell membrane</location>
        <topology evidence="1">Multi-pass membrane protein</topology>
    </subcellularLocation>
</comment>
<evidence type="ECO:0000313" key="10">
    <source>
        <dbReference type="Proteomes" id="UP000320811"/>
    </source>
</evidence>
<dbReference type="Pfam" id="PF09721">
    <property type="entry name" value="Exosortase_EpsH"/>
    <property type="match status" value="1"/>
</dbReference>
<keyword evidence="6 8" id="KW-1133">Transmembrane helix</keyword>
<feature type="transmembrane region" description="Helical" evidence="8">
    <location>
        <begin position="279"/>
        <end position="300"/>
    </location>
</feature>
<feature type="transmembrane region" description="Helical" evidence="8">
    <location>
        <begin position="143"/>
        <end position="160"/>
    </location>
</feature>
<dbReference type="GO" id="GO:0006508">
    <property type="term" value="P:proteolysis"/>
    <property type="evidence" value="ECO:0007669"/>
    <property type="project" value="UniProtKB-KW"/>
</dbReference>
<dbReference type="AlphaFoldDB" id="A0A561PTJ2"/>
<reference evidence="9 10" key="1">
    <citation type="submission" date="2019-06" db="EMBL/GenBank/DDBJ databases">
        <title>Sorghum-associated microbial communities from plants grown in Nebraska, USA.</title>
        <authorList>
            <person name="Schachtman D."/>
        </authorList>
    </citation>
    <scope>NUCLEOTIDE SEQUENCE [LARGE SCALE GENOMIC DNA]</scope>
    <source>
        <strain evidence="9 10">1209</strain>
    </source>
</reference>
<evidence type="ECO:0000256" key="4">
    <source>
        <dbReference type="ARBA" id="ARBA00022692"/>
    </source>
</evidence>
<dbReference type="RefSeq" id="WP_145669082.1">
    <property type="nucleotide sequence ID" value="NZ_VIWO01000003.1"/>
</dbReference>
<dbReference type="GO" id="GO:0008233">
    <property type="term" value="F:peptidase activity"/>
    <property type="evidence" value="ECO:0007669"/>
    <property type="project" value="UniProtKB-KW"/>
</dbReference>
<dbReference type="NCBIfam" id="TIGR04476">
    <property type="entry name" value="exosort_XrtN"/>
    <property type="match status" value="1"/>
</dbReference>
<sequence>MLTLLDIRNLNRGAKLSAAMLLAVYFILAILQLQGYFEWRSPFFLLCLLTMMLVFQVDASRKGNTRWGWITLVFGLLSWQLPVFTLRYATLVTAAFFVVEYFYGRLSFLVLLTAILASPAIDNITGVFTFPIRLGLSGIAGRLLHFVNPAITTSGNLILVGNSEFSVDTACMGLQMLLTSLLCGVALIALYQRRLQCVLSSPLLLLVLASIVVLNVIANLFRIILLVQFALPPGTAAHEMGGIVTLLIYVVLPLLFLLPRLIKRWGKAQVQGPRAPVPYGYGVGLQWLLAVVISCIYCWAPPKATARAMPVKQLPGYTYTVLPDNVVKATNADVLLYVKPVKGFYFTDHQPMICWKGSGFEFHKVKEVTIRGTTVFIAELKKDSSTLYTAWWYESGTRATNSQLEWRWDAGINGNNYALVNVTVEKQFLLVPTVTNLLNAHLIPE</sequence>
<feature type="transmembrane region" description="Helical" evidence="8">
    <location>
        <begin position="203"/>
        <end position="231"/>
    </location>
</feature>
<feature type="transmembrane region" description="Helical" evidence="8">
    <location>
        <begin position="67"/>
        <end position="86"/>
    </location>
</feature>
<keyword evidence="10" id="KW-1185">Reference proteome</keyword>
<dbReference type="InterPro" id="IPR019127">
    <property type="entry name" value="Exosortase"/>
</dbReference>
<evidence type="ECO:0000256" key="3">
    <source>
        <dbReference type="ARBA" id="ARBA00022670"/>
    </source>
</evidence>
<proteinExistence type="predicted"/>
<keyword evidence="4 8" id="KW-0812">Transmembrane</keyword>
<evidence type="ECO:0000256" key="8">
    <source>
        <dbReference type="SAM" id="Phobius"/>
    </source>
</evidence>
<accession>A0A561PTJ2</accession>
<keyword evidence="7 8" id="KW-0472">Membrane</keyword>
<keyword evidence="5" id="KW-0378">Hydrolase</keyword>
<dbReference type="InterPro" id="IPR031006">
    <property type="entry name" value="Exosort_XrtN"/>
</dbReference>
<evidence type="ECO:0000256" key="5">
    <source>
        <dbReference type="ARBA" id="ARBA00022801"/>
    </source>
</evidence>